<evidence type="ECO:0000313" key="13">
    <source>
        <dbReference type="EMBL" id="CDM25198.1"/>
    </source>
</evidence>
<feature type="domain" description="Transposase InsH N-terminal" evidence="2">
    <location>
        <begin position="63"/>
        <end position="133"/>
    </location>
</feature>
<sequence length="504" mass="56748">MSQIDDFFRSRLDQMIDLRKPLAVLATHIPWQELEAAVAHRFARQVRTGRQVEDIDLFGPTMAVVGAGHSNAGRPRLPMRLMISLLYLKHTFNESDEGVCERWSDAPTWQYFSGQEYFENRLPCDPSAISRFRGLLGEEGVEELLVQTLVVAIKLGLIERTAMQSVIVDSTVQAKAVAHPTDSRLLEVARQKIACAAKAHGIALKQSYAKEGRELARKAGRYAHAKQYRRMHKTIKRQRTILGRLARDIERNKTVLAQSIQDALDPLLARAHKIAAQSRRGAKVKGKDKVYSWHADEVECISKGKARTPYEFGVKVGIVTTLKGNLIVGARSFPGNPYDGHTLAEQLEQSRILMEAVDVAPQTVYTDLGYRGVDAEIPEYSLKHRGKFKRLTDQERRMLKRRQAVEPVIGHLKSDHGMNRCHLKGQTGDAIHAVLCAAGFNIKWLLRMIARKGIGPLFLCRFIAWIGRQIQRLMPMMGSRGDWVDPVGCLPYRNPWPRIAGNSA</sequence>
<keyword evidence="17" id="KW-1185">Reference proteome</keyword>
<proteinExistence type="predicted"/>
<evidence type="ECO:0000313" key="14">
    <source>
        <dbReference type="EMBL" id="CDM25691.1"/>
    </source>
</evidence>
<dbReference type="KEGG" id="cdn:BN940_13731"/>
<dbReference type="KEGG" id="cdn:BN940_07646"/>
<dbReference type="HOGENOM" id="CLU_040038_0_0_4"/>
<evidence type="ECO:0000313" key="15">
    <source>
        <dbReference type="EMBL" id="CDM26029.1"/>
    </source>
</evidence>
<dbReference type="EMBL" id="HG916765">
    <property type="protein sequence ID" value="CDM25198.1"/>
    <property type="molecule type" value="Genomic_DNA"/>
</dbReference>
<gene>
    <name evidence="3" type="ORF">BN940_00896</name>
    <name evidence="4" type="ORF">BN940_00966</name>
    <name evidence="5" type="ORF">BN940_01031</name>
    <name evidence="6" type="ORF">BN940_02791</name>
    <name evidence="7" type="ORF">BN940_04791</name>
    <name evidence="8" type="ORF">BN940_06586</name>
    <name evidence="9" type="ORF">BN940_07646</name>
    <name evidence="10" type="ORF">BN940_10206</name>
    <name evidence="11" type="ORF">BN940_13686</name>
    <name evidence="12" type="ORF">BN940_13731</name>
    <name evidence="13" type="ORF">BN940_13746</name>
    <name evidence="14" type="ORF">BN940_16256</name>
    <name evidence="15" type="ORF">BN940_17991</name>
    <name evidence="16" type="ORF">BN940_18271</name>
</gene>
<dbReference type="KEGG" id="cdn:BN940_04791"/>
<dbReference type="eggNOG" id="COG3039">
    <property type="taxonomic scope" value="Bacteria"/>
</dbReference>
<dbReference type="InterPro" id="IPR047710">
    <property type="entry name" value="Transpos_IS5-like"/>
</dbReference>
<dbReference type="KEGG" id="cdn:BN940_00896"/>
<dbReference type="EMBL" id="HG916765">
    <property type="protein sequence ID" value="CDM26084.1"/>
    <property type="molecule type" value="Genomic_DNA"/>
</dbReference>
<dbReference type="EMBL" id="HG916765">
    <property type="protein sequence ID" value="CDM24501.1"/>
    <property type="molecule type" value="Genomic_DNA"/>
</dbReference>
<dbReference type="Pfam" id="PF05598">
    <property type="entry name" value="DUF772"/>
    <property type="match status" value="1"/>
</dbReference>
<dbReference type="PANTHER" id="PTHR33803:SF3">
    <property type="entry name" value="BLL1974 PROTEIN"/>
    <property type="match status" value="1"/>
</dbReference>
<dbReference type="STRING" id="1437824.BN940_00896"/>
<dbReference type="KEGG" id="cdn:BN940_16256"/>
<dbReference type="EMBL" id="HG916765">
    <property type="protein sequence ID" value="CDM25186.1"/>
    <property type="molecule type" value="Genomic_DNA"/>
</dbReference>
<dbReference type="KEGG" id="cdn:BN940_13746"/>
<evidence type="ECO:0000313" key="8">
    <source>
        <dbReference type="EMBL" id="CDM23785.1"/>
    </source>
</evidence>
<dbReference type="Pfam" id="PF01609">
    <property type="entry name" value="DDE_Tnp_1"/>
    <property type="match status" value="1"/>
</dbReference>
<dbReference type="GO" id="GO:0004803">
    <property type="term" value="F:transposase activity"/>
    <property type="evidence" value="ECO:0007669"/>
    <property type="project" value="InterPro"/>
</dbReference>
<dbReference type="EMBL" id="HG916765">
    <property type="protein sequence ID" value="CDM22670.1"/>
    <property type="molecule type" value="Genomic_DNA"/>
</dbReference>
<dbReference type="GO" id="GO:0003677">
    <property type="term" value="F:DNA binding"/>
    <property type="evidence" value="ECO:0007669"/>
    <property type="project" value="InterPro"/>
</dbReference>
<dbReference type="KEGG" id="cdn:BN940_18271"/>
<name>W8WZL6_CASD6</name>
<protein>
    <submittedName>
        <fullName evidence="13">Putative transposase</fullName>
    </submittedName>
</protein>
<dbReference type="InterPro" id="IPR008490">
    <property type="entry name" value="Transposase_InsH_N"/>
</dbReference>
<dbReference type="EMBL" id="HG916765">
    <property type="protein sequence ID" value="CDM26029.1"/>
    <property type="molecule type" value="Genomic_DNA"/>
</dbReference>
<evidence type="ECO:0000313" key="5">
    <source>
        <dbReference type="EMBL" id="CDM22683.1"/>
    </source>
</evidence>
<evidence type="ECO:0000313" key="6">
    <source>
        <dbReference type="EMBL" id="CDM23034.1"/>
    </source>
</evidence>
<evidence type="ECO:0000313" key="3">
    <source>
        <dbReference type="EMBL" id="CDM22656.1"/>
    </source>
</evidence>
<dbReference type="KEGG" id="cdn:BN940_17991"/>
<dbReference type="EMBL" id="HG916765">
    <property type="protein sequence ID" value="CDM23992.1"/>
    <property type="molecule type" value="Genomic_DNA"/>
</dbReference>
<dbReference type="KEGG" id="cdn:BN940_01031"/>
<dbReference type="EMBL" id="HG916765">
    <property type="protein sequence ID" value="CDM25691.1"/>
    <property type="molecule type" value="Genomic_DNA"/>
</dbReference>
<reference evidence="13 17" key="1">
    <citation type="journal article" date="2014" name="BMC Microbiol.">
        <title>The oxygen-independent metabolism of cyclic monoterpenes in Castellaniella defragrans 65Phen.</title>
        <authorList>
            <person name="Petasch J."/>
            <person name="Disch E.M."/>
            <person name="Markert S."/>
            <person name="Becher D."/>
            <person name="Schweder T."/>
            <person name="Huttel B."/>
            <person name="Reinhardt R."/>
            <person name="Harder J."/>
        </authorList>
    </citation>
    <scope>NUCLEOTIDE SEQUENCE [LARGE SCALE GENOMIC DNA]</scope>
    <source>
        <strain evidence="13">65Phen</strain>
    </source>
</reference>
<dbReference type="EMBL" id="HG916765">
    <property type="protein sequence ID" value="CDM23034.1"/>
    <property type="molecule type" value="Genomic_DNA"/>
</dbReference>
<evidence type="ECO:0000313" key="11">
    <source>
        <dbReference type="EMBL" id="CDM25186.1"/>
    </source>
</evidence>
<evidence type="ECO:0000313" key="16">
    <source>
        <dbReference type="EMBL" id="CDM26084.1"/>
    </source>
</evidence>
<evidence type="ECO:0000313" key="12">
    <source>
        <dbReference type="EMBL" id="CDM25195.1"/>
    </source>
</evidence>
<evidence type="ECO:0000259" key="1">
    <source>
        <dbReference type="Pfam" id="PF01609"/>
    </source>
</evidence>
<evidence type="ECO:0000313" key="17">
    <source>
        <dbReference type="Proteomes" id="UP000019805"/>
    </source>
</evidence>
<dbReference type="AlphaFoldDB" id="W8WZL6"/>
<dbReference type="KEGG" id="cdn:BN940_10206"/>
<dbReference type="EMBL" id="HG916765">
    <property type="protein sequence ID" value="CDM23428.1"/>
    <property type="molecule type" value="Genomic_DNA"/>
</dbReference>
<dbReference type="EMBL" id="HG916765">
    <property type="protein sequence ID" value="CDM23785.1"/>
    <property type="molecule type" value="Genomic_DNA"/>
</dbReference>
<dbReference type="KEGG" id="cdn:BN940_06586"/>
<dbReference type="OrthoDB" id="9762730at2"/>
<dbReference type="EMBL" id="HG916765">
    <property type="protein sequence ID" value="CDM22656.1"/>
    <property type="molecule type" value="Genomic_DNA"/>
</dbReference>
<evidence type="ECO:0000313" key="7">
    <source>
        <dbReference type="EMBL" id="CDM23428.1"/>
    </source>
</evidence>
<dbReference type="GO" id="GO:0006313">
    <property type="term" value="P:DNA transposition"/>
    <property type="evidence" value="ECO:0007669"/>
    <property type="project" value="InterPro"/>
</dbReference>
<accession>W8WZL6</accession>
<dbReference type="KEGG" id="cdn:BN940_00966"/>
<dbReference type="RefSeq" id="WP_148304855.1">
    <property type="nucleotide sequence ID" value="NZ_HG916765.1"/>
</dbReference>
<dbReference type="NCBIfam" id="NF033578">
    <property type="entry name" value="transpos_IS5_1"/>
    <property type="match status" value="1"/>
</dbReference>
<evidence type="ECO:0000313" key="10">
    <source>
        <dbReference type="EMBL" id="CDM24501.1"/>
    </source>
</evidence>
<dbReference type="PATRIC" id="fig|1437824.5.peg.1301"/>
<evidence type="ECO:0000259" key="2">
    <source>
        <dbReference type="Pfam" id="PF05598"/>
    </source>
</evidence>
<evidence type="ECO:0000313" key="9">
    <source>
        <dbReference type="EMBL" id="CDM23992.1"/>
    </source>
</evidence>
<evidence type="ECO:0000313" key="4">
    <source>
        <dbReference type="EMBL" id="CDM22670.1"/>
    </source>
</evidence>
<organism evidence="13 17">
    <name type="scientific">Castellaniella defragrans (strain DSM 12143 / CCUG 39792 / 65Phen)</name>
    <name type="common">Alcaligenes defragrans</name>
    <dbReference type="NCBI Taxonomy" id="1437824"/>
    <lineage>
        <taxon>Bacteria</taxon>
        <taxon>Pseudomonadati</taxon>
        <taxon>Pseudomonadota</taxon>
        <taxon>Betaproteobacteria</taxon>
        <taxon>Burkholderiales</taxon>
        <taxon>Alcaligenaceae</taxon>
        <taxon>Castellaniella</taxon>
    </lineage>
</organism>
<dbReference type="KEGG" id="cdn:BN940_02791"/>
<dbReference type="EMBL" id="HG916765">
    <property type="protein sequence ID" value="CDM25195.1"/>
    <property type="molecule type" value="Genomic_DNA"/>
</dbReference>
<dbReference type="Proteomes" id="UP000019805">
    <property type="component" value="Chromosome"/>
</dbReference>
<dbReference type="PANTHER" id="PTHR33803">
    <property type="entry name" value="IS1478 TRANSPOSASE"/>
    <property type="match status" value="1"/>
</dbReference>
<dbReference type="InterPro" id="IPR002559">
    <property type="entry name" value="Transposase_11"/>
</dbReference>
<dbReference type="KEGG" id="cdn:BN940_13686"/>
<dbReference type="EMBL" id="HG916765">
    <property type="protein sequence ID" value="CDM22683.1"/>
    <property type="molecule type" value="Genomic_DNA"/>
</dbReference>
<feature type="domain" description="Transposase IS4-like" evidence="1">
    <location>
        <begin position="301"/>
        <end position="438"/>
    </location>
</feature>